<sequence>MVIVLSQQIRWHLVRQIVVVLLVRAGKLAELVLRFRLLKELLVPQLERLANRCDQVLCQATATLEHIAGAPLVQILCYVRHKIERICVTARSERYSGHVVLGNDFARVHVHQRQVLARDGQRDVSAGVLHVGRIRYAL</sequence>
<protein>
    <submittedName>
        <fullName evidence="1">Putative secreted protein</fullName>
    </submittedName>
</protein>
<dbReference type="AlphaFoldDB" id="A0A2M4D2W7"/>
<name>A0A2M4D2W7_ANODA</name>
<accession>A0A2M4D2W7</accession>
<dbReference type="EMBL" id="GGFL01007260">
    <property type="protein sequence ID" value="MBW71438.1"/>
    <property type="molecule type" value="Transcribed_RNA"/>
</dbReference>
<organism evidence="1">
    <name type="scientific">Anopheles darlingi</name>
    <name type="common">Mosquito</name>
    <dbReference type="NCBI Taxonomy" id="43151"/>
    <lineage>
        <taxon>Eukaryota</taxon>
        <taxon>Metazoa</taxon>
        <taxon>Ecdysozoa</taxon>
        <taxon>Arthropoda</taxon>
        <taxon>Hexapoda</taxon>
        <taxon>Insecta</taxon>
        <taxon>Pterygota</taxon>
        <taxon>Neoptera</taxon>
        <taxon>Endopterygota</taxon>
        <taxon>Diptera</taxon>
        <taxon>Nematocera</taxon>
        <taxon>Culicoidea</taxon>
        <taxon>Culicidae</taxon>
        <taxon>Anophelinae</taxon>
        <taxon>Anopheles</taxon>
    </lineage>
</organism>
<evidence type="ECO:0000313" key="1">
    <source>
        <dbReference type="EMBL" id="MBW71438.1"/>
    </source>
</evidence>
<reference evidence="1" key="1">
    <citation type="submission" date="2018-01" db="EMBL/GenBank/DDBJ databases">
        <title>An insight into the sialome of Amazonian anophelines.</title>
        <authorList>
            <person name="Ribeiro J.M."/>
            <person name="Scarpassa V."/>
            <person name="Calvo E."/>
        </authorList>
    </citation>
    <scope>NUCLEOTIDE SEQUENCE</scope>
</reference>
<proteinExistence type="predicted"/>